<dbReference type="EMBL" id="CAJOBH010245952">
    <property type="protein sequence ID" value="CAF5124891.1"/>
    <property type="molecule type" value="Genomic_DNA"/>
</dbReference>
<dbReference type="SUPFAM" id="SSF52540">
    <property type="entry name" value="P-loop containing nucleoside triphosphate hydrolases"/>
    <property type="match status" value="1"/>
</dbReference>
<proteinExistence type="predicted"/>
<protein>
    <recommendedName>
        <fullName evidence="1">VLIG-type G domain-containing protein</fullName>
    </recommendedName>
</protein>
<dbReference type="GO" id="GO:0005525">
    <property type="term" value="F:GTP binding"/>
    <property type="evidence" value="ECO:0007669"/>
    <property type="project" value="InterPro"/>
</dbReference>
<dbReference type="Proteomes" id="UP000681967">
    <property type="component" value="Unassembled WGS sequence"/>
</dbReference>
<feature type="domain" description="VLIG-type G" evidence="1">
    <location>
        <begin position="167"/>
        <end position="293"/>
    </location>
</feature>
<dbReference type="PROSITE" id="PS51717">
    <property type="entry name" value="G_VLIG"/>
    <property type="match status" value="1"/>
</dbReference>
<dbReference type="PANTHER" id="PTHR22796:SF1">
    <property type="entry name" value="VWFA DOMAIN-CONTAINING PROTEIN"/>
    <property type="match status" value="1"/>
</dbReference>
<sequence length="293" mass="33437">EVYCIQNLISDTRIERQESSNNLAESSQQYIGNRLLDIIKKGEIQFGVSDLMIETQYCLVLSPEYTSYCDKIKKYFKNLGVFGTLTIGYENMDLKCSTIDIECLIKTMLSRVPLQLCTIEMGTLVPLNNGRRDRMDHLSSKSFRIDMKAREISFSCLDYLLNNINENENIQIIGILGRQSTGKSYLLDIIFQTRFAVAAGRCTDGIWMSYVFLNNTHFVILDCEGLFSDQRTDNEEIKLISLLTAVCDITILSQDLGFSRFQDRLFALLSQAVEKISKSEKLFKGILLVAIRD</sequence>
<dbReference type="InterPro" id="IPR030383">
    <property type="entry name" value="G_VLIG_dom"/>
</dbReference>
<dbReference type="AlphaFoldDB" id="A0A8S3FH94"/>
<dbReference type="InterPro" id="IPR027417">
    <property type="entry name" value="P-loop_NTPase"/>
</dbReference>
<dbReference type="InterPro" id="IPR015894">
    <property type="entry name" value="Guanylate-bd_N"/>
</dbReference>
<evidence type="ECO:0000313" key="2">
    <source>
        <dbReference type="EMBL" id="CAF5124891.1"/>
    </source>
</evidence>
<dbReference type="GO" id="GO:0003924">
    <property type="term" value="F:GTPase activity"/>
    <property type="evidence" value="ECO:0007669"/>
    <property type="project" value="InterPro"/>
</dbReference>
<dbReference type="Gene3D" id="3.40.50.300">
    <property type="entry name" value="P-loop containing nucleotide triphosphate hydrolases"/>
    <property type="match status" value="1"/>
</dbReference>
<dbReference type="PANTHER" id="PTHR22796">
    <property type="entry name" value="URG4-RELATED"/>
    <property type="match status" value="1"/>
</dbReference>
<feature type="non-terminal residue" evidence="2">
    <location>
        <position position="293"/>
    </location>
</feature>
<dbReference type="Pfam" id="PF02263">
    <property type="entry name" value="GBP"/>
    <property type="match status" value="1"/>
</dbReference>
<name>A0A8S3FH94_9BILA</name>
<comment type="caution">
    <text evidence="2">The sequence shown here is derived from an EMBL/GenBank/DDBJ whole genome shotgun (WGS) entry which is preliminary data.</text>
</comment>
<organism evidence="2 3">
    <name type="scientific">Rotaria magnacalcarata</name>
    <dbReference type="NCBI Taxonomy" id="392030"/>
    <lineage>
        <taxon>Eukaryota</taxon>
        <taxon>Metazoa</taxon>
        <taxon>Spiralia</taxon>
        <taxon>Gnathifera</taxon>
        <taxon>Rotifera</taxon>
        <taxon>Eurotatoria</taxon>
        <taxon>Bdelloidea</taxon>
        <taxon>Philodinida</taxon>
        <taxon>Philodinidae</taxon>
        <taxon>Rotaria</taxon>
    </lineage>
</organism>
<evidence type="ECO:0000259" key="1">
    <source>
        <dbReference type="PROSITE" id="PS51717"/>
    </source>
</evidence>
<reference evidence="2" key="1">
    <citation type="submission" date="2021-02" db="EMBL/GenBank/DDBJ databases">
        <authorList>
            <person name="Nowell W R."/>
        </authorList>
    </citation>
    <scope>NUCLEOTIDE SEQUENCE</scope>
</reference>
<gene>
    <name evidence="2" type="ORF">BYL167_LOCUS67624</name>
</gene>
<evidence type="ECO:0000313" key="3">
    <source>
        <dbReference type="Proteomes" id="UP000681967"/>
    </source>
</evidence>
<accession>A0A8S3FH94</accession>
<feature type="non-terminal residue" evidence="2">
    <location>
        <position position="1"/>
    </location>
</feature>